<dbReference type="GO" id="GO:0000976">
    <property type="term" value="F:transcription cis-regulatory region binding"/>
    <property type="evidence" value="ECO:0007669"/>
    <property type="project" value="TreeGrafter"/>
</dbReference>
<organism evidence="6 7">
    <name type="scientific">Microlunatus elymi</name>
    <dbReference type="NCBI Taxonomy" id="2596828"/>
    <lineage>
        <taxon>Bacteria</taxon>
        <taxon>Bacillati</taxon>
        <taxon>Actinomycetota</taxon>
        <taxon>Actinomycetes</taxon>
        <taxon>Propionibacteriales</taxon>
        <taxon>Propionibacteriaceae</taxon>
        <taxon>Microlunatus</taxon>
    </lineage>
</organism>
<dbReference type="PROSITE" id="PS50932">
    <property type="entry name" value="HTH_LACI_2"/>
    <property type="match status" value="1"/>
</dbReference>
<dbReference type="Gene3D" id="1.10.260.40">
    <property type="entry name" value="lambda repressor-like DNA-binding domains"/>
    <property type="match status" value="1"/>
</dbReference>
<evidence type="ECO:0000256" key="4">
    <source>
        <dbReference type="ARBA" id="ARBA00023163"/>
    </source>
</evidence>
<dbReference type="InterPro" id="IPR000843">
    <property type="entry name" value="HTH_LacI"/>
</dbReference>
<keyword evidence="3" id="KW-0238">DNA-binding</keyword>
<dbReference type="InterPro" id="IPR046335">
    <property type="entry name" value="LacI/GalR-like_sensor"/>
</dbReference>
<evidence type="ECO:0000256" key="2">
    <source>
        <dbReference type="ARBA" id="ARBA00023015"/>
    </source>
</evidence>
<keyword evidence="4" id="KW-0804">Transcription</keyword>
<dbReference type="SMART" id="SM00354">
    <property type="entry name" value="HTH_LACI"/>
    <property type="match status" value="1"/>
</dbReference>
<dbReference type="Gene3D" id="3.40.50.2300">
    <property type="match status" value="2"/>
</dbReference>
<dbReference type="CDD" id="cd01392">
    <property type="entry name" value="HTH_LacI"/>
    <property type="match status" value="1"/>
</dbReference>
<keyword evidence="2" id="KW-0805">Transcription regulation</keyword>
<dbReference type="PROSITE" id="PS00356">
    <property type="entry name" value="HTH_LACI_1"/>
    <property type="match status" value="1"/>
</dbReference>
<keyword evidence="7" id="KW-1185">Reference proteome</keyword>
<dbReference type="SUPFAM" id="SSF47413">
    <property type="entry name" value="lambda repressor-like DNA-binding domains"/>
    <property type="match status" value="1"/>
</dbReference>
<dbReference type="PRINTS" id="PR00036">
    <property type="entry name" value="HTHLACI"/>
</dbReference>
<dbReference type="GO" id="GO:0003700">
    <property type="term" value="F:DNA-binding transcription factor activity"/>
    <property type="evidence" value="ECO:0007669"/>
    <property type="project" value="TreeGrafter"/>
</dbReference>
<dbReference type="PANTHER" id="PTHR30146:SF148">
    <property type="entry name" value="HTH-TYPE TRANSCRIPTIONAL REPRESSOR PURR-RELATED"/>
    <property type="match status" value="1"/>
</dbReference>
<evidence type="ECO:0000256" key="1">
    <source>
        <dbReference type="ARBA" id="ARBA00022491"/>
    </source>
</evidence>
<dbReference type="InterPro" id="IPR010982">
    <property type="entry name" value="Lambda_DNA-bd_dom_sf"/>
</dbReference>
<dbReference type="AlphaFoldDB" id="A0A516PVP6"/>
<keyword evidence="1" id="KW-0678">Repressor</keyword>
<evidence type="ECO:0000313" key="7">
    <source>
        <dbReference type="Proteomes" id="UP000319263"/>
    </source>
</evidence>
<accession>A0A516PVP6</accession>
<dbReference type="RefSeq" id="WP_143985237.1">
    <property type="nucleotide sequence ID" value="NZ_CP041692.1"/>
</dbReference>
<dbReference type="EMBL" id="CP041692">
    <property type="protein sequence ID" value="QDP95256.1"/>
    <property type="molecule type" value="Genomic_DNA"/>
</dbReference>
<evidence type="ECO:0000259" key="5">
    <source>
        <dbReference type="PROSITE" id="PS50932"/>
    </source>
</evidence>
<dbReference type="PANTHER" id="PTHR30146">
    <property type="entry name" value="LACI-RELATED TRANSCRIPTIONAL REPRESSOR"/>
    <property type="match status" value="1"/>
</dbReference>
<dbReference type="KEGG" id="mik:FOE78_04425"/>
<evidence type="ECO:0000313" key="6">
    <source>
        <dbReference type="EMBL" id="QDP95256.1"/>
    </source>
</evidence>
<dbReference type="InterPro" id="IPR028082">
    <property type="entry name" value="Peripla_BP_I"/>
</dbReference>
<dbReference type="OrthoDB" id="189006at2"/>
<gene>
    <name evidence="6" type="ORF">FOE78_04425</name>
</gene>
<dbReference type="Proteomes" id="UP000319263">
    <property type="component" value="Chromosome"/>
</dbReference>
<sequence length="341" mass="36603">MPTIKDVAERAGVSVATVSRALNGVPSVDPVLAKRVHAAARALGYRANGVARSLRRRQTDVWALIISDVANPFFTAIARGVEDVAQQAGYSVLLCNADEDAAKEARYLEVAERSLVSGVLLSPTITGSDIGRLQASGVPVVTVDRNLSEPVDSVLADSATGAFRATEHLLEQGWRRPACITGPRQAATAEDRMRGFLDALARHRIRRGRSLVRHTNYRADGGREATAELLDAADPPDALFVANSELALGALEELTARGLRLGRDIGMVAFDDAPWAAFIEAPLSVVAQPAYEIGVEAARLLLDRITAARKRPSDHPGAPAPPRTVLLGTRLIVRESSRRHR</sequence>
<dbReference type="CDD" id="cd19977">
    <property type="entry name" value="PBP1_EndR-like"/>
    <property type="match status" value="1"/>
</dbReference>
<evidence type="ECO:0000256" key="3">
    <source>
        <dbReference type="ARBA" id="ARBA00023125"/>
    </source>
</evidence>
<proteinExistence type="predicted"/>
<dbReference type="Pfam" id="PF13377">
    <property type="entry name" value="Peripla_BP_3"/>
    <property type="match status" value="1"/>
</dbReference>
<dbReference type="Pfam" id="PF00356">
    <property type="entry name" value="LacI"/>
    <property type="match status" value="1"/>
</dbReference>
<dbReference type="SUPFAM" id="SSF53822">
    <property type="entry name" value="Periplasmic binding protein-like I"/>
    <property type="match status" value="1"/>
</dbReference>
<protein>
    <submittedName>
        <fullName evidence="6">LacI family transcriptional regulator</fullName>
    </submittedName>
</protein>
<name>A0A516PVP6_9ACTN</name>
<feature type="domain" description="HTH lacI-type" evidence="5">
    <location>
        <begin position="2"/>
        <end position="56"/>
    </location>
</feature>
<reference evidence="6 7" key="1">
    <citation type="submission" date="2019-07" db="EMBL/GenBank/DDBJ databases">
        <title>Microlunatus dokdonensis sp. nov. isolated from the rhizospheric soil of the wild plant Elymus tsukushiensis.</title>
        <authorList>
            <person name="Ghim S.-Y."/>
            <person name="Hwang Y.-J."/>
            <person name="Son J.-S."/>
            <person name="Shin J.-H."/>
        </authorList>
    </citation>
    <scope>NUCLEOTIDE SEQUENCE [LARGE SCALE GENOMIC DNA]</scope>
    <source>
        <strain evidence="6 7">KUDC0627</strain>
    </source>
</reference>